<reference evidence="3" key="1">
    <citation type="submission" date="2017-04" db="EMBL/GenBank/DDBJ databases">
        <authorList>
            <person name="Varghese N."/>
            <person name="Submissions S."/>
        </authorList>
    </citation>
    <scope>NUCLEOTIDE SEQUENCE [LARGE SCALE GENOMIC DNA]</scope>
    <source>
        <strain evidence="3">DSM 16537</strain>
    </source>
</reference>
<evidence type="ECO:0000313" key="3">
    <source>
        <dbReference type="Proteomes" id="UP000192333"/>
    </source>
</evidence>
<dbReference type="AlphaFoldDB" id="A0A1W2H8K0"/>
<sequence>MKSSFTSLLISVTLLLTASCINNQQTIEFYPDLTTYNVVDTVQFDPSWFDADKKLIVASKSLFMFSLPFMDIIEPYDLPVLIYISVEDKDEIIAHLQKHDFKYPFIHDPKGEFFKGNNILQRMKMDPENTVVSLFVNGNEITDQAQIGMRHLLKEQMEEFANN</sequence>
<protein>
    <submittedName>
        <fullName evidence="2">Uncharacterized protein</fullName>
    </submittedName>
</protein>
<gene>
    <name evidence="2" type="ORF">SAMN00777080_3846</name>
</gene>
<evidence type="ECO:0000256" key="1">
    <source>
        <dbReference type="SAM" id="SignalP"/>
    </source>
</evidence>
<dbReference type="PROSITE" id="PS51257">
    <property type="entry name" value="PROKAR_LIPOPROTEIN"/>
    <property type="match status" value="1"/>
</dbReference>
<dbReference type="RefSeq" id="WP_157370215.1">
    <property type="nucleotide sequence ID" value="NZ_LT838813.1"/>
</dbReference>
<organism evidence="2 3">
    <name type="scientific">Aquiflexum balticum DSM 16537</name>
    <dbReference type="NCBI Taxonomy" id="758820"/>
    <lineage>
        <taxon>Bacteria</taxon>
        <taxon>Pseudomonadati</taxon>
        <taxon>Bacteroidota</taxon>
        <taxon>Cytophagia</taxon>
        <taxon>Cytophagales</taxon>
        <taxon>Cyclobacteriaceae</taxon>
        <taxon>Aquiflexum</taxon>
    </lineage>
</organism>
<dbReference type="InterPro" id="IPR036249">
    <property type="entry name" value="Thioredoxin-like_sf"/>
</dbReference>
<name>A0A1W2H8K0_9BACT</name>
<dbReference type="EMBL" id="LT838813">
    <property type="protein sequence ID" value="SMD45201.1"/>
    <property type="molecule type" value="Genomic_DNA"/>
</dbReference>
<feature type="signal peptide" evidence="1">
    <location>
        <begin position="1"/>
        <end position="18"/>
    </location>
</feature>
<evidence type="ECO:0000313" key="2">
    <source>
        <dbReference type="EMBL" id="SMD45201.1"/>
    </source>
</evidence>
<accession>A0A1W2H8K0</accession>
<dbReference type="SUPFAM" id="SSF52833">
    <property type="entry name" value="Thioredoxin-like"/>
    <property type="match status" value="1"/>
</dbReference>
<feature type="chain" id="PRO_5012461609" evidence="1">
    <location>
        <begin position="19"/>
        <end position="163"/>
    </location>
</feature>
<dbReference type="STRING" id="758820.SAMN00777080_3846"/>
<keyword evidence="1" id="KW-0732">Signal</keyword>
<dbReference type="Proteomes" id="UP000192333">
    <property type="component" value="Chromosome I"/>
</dbReference>
<dbReference type="OrthoDB" id="826198at2"/>
<keyword evidence="3" id="KW-1185">Reference proteome</keyword>
<proteinExistence type="predicted"/>